<dbReference type="EC" id="4.6.1.2" evidence="3 14"/>
<evidence type="ECO:0000256" key="12">
    <source>
        <dbReference type="ARBA" id="ARBA00023293"/>
    </source>
</evidence>
<evidence type="ECO:0000259" key="18">
    <source>
        <dbReference type="PROSITE" id="PS50125"/>
    </source>
</evidence>
<evidence type="ECO:0000256" key="7">
    <source>
        <dbReference type="ARBA" id="ARBA00022989"/>
    </source>
</evidence>
<dbReference type="GO" id="GO:0005524">
    <property type="term" value="F:ATP binding"/>
    <property type="evidence" value="ECO:0007669"/>
    <property type="project" value="InterPro"/>
</dbReference>
<dbReference type="Pfam" id="PF07714">
    <property type="entry name" value="PK_Tyr_Ser-Thr"/>
    <property type="match status" value="1"/>
</dbReference>
<keyword evidence="9" id="KW-1015">Disulfide bond</keyword>
<evidence type="ECO:0000256" key="10">
    <source>
        <dbReference type="ARBA" id="ARBA00023239"/>
    </source>
</evidence>
<feature type="domain" description="Protein kinase" evidence="17">
    <location>
        <begin position="539"/>
        <end position="812"/>
    </location>
</feature>
<keyword evidence="4 16" id="KW-0812">Transmembrane</keyword>
<dbReference type="InterPro" id="IPR011009">
    <property type="entry name" value="Kinase-like_dom_sf"/>
</dbReference>
<keyword evidence="6" id="KW-0547">Nucleotide-binding</keyword>
<name>A0A9W7WIV7_TRIRA</name>
<evidence type="ECO:0000256" key="9">
    <source>
        <dbReference type="ARBA" id="ARBA00023157"/>
    </source>
</evidence>
<dbReference type="Gene3D" id="6.10.250.780">
    <property type="match status" value="1"/>
</dbReference>
<feature type="domain" description="Guanylate cyclase" evidence="18">
    <location>
        <begin position="885"/>
        <end position="1015"/>
    </location>
</feature>
<keyword evidence="15" id="KW-0175">Coiled coil</keyword>
<dbReference type="GO" id="GO:0035556">
    <property type="term" value="P:intracellular signal transduction"/>
    <property type="evidence" value="ECO:0007669"/>
    <property type="project" value="InterPro"/>
</dbReference>
<evidence type="ECO:0000313" key="19">
    <source>
        <dbReference type="EMBL" id="KAI7801064.1"/>
    </source>
</evidence>
<evidence type="ECO:0000256" key="4">
    <source>
        <dbReference type="ARBA" id="ARBA00022692"/>
    </source>
</evidence>
<dbReference type="InterPro" id="IPR001245">
    <property type="entry name" value="Ser-Thr/Tyr_kinase_cat_dom"/>
</dbReference>
<dbReference type="PROSITE" id="PS00452">
    <property type="entry name" value="GUANYLATE_CYCLASE_1"/>
    <property type="match status" value="1"/>
</dbReference>
<organism evidence="19 20">
    <name type="scientific">Triplophysa rosa</name>
    <name type="common">Cave loach</name>
    <dbReference type="NCBI Taxonomy" id="992332"/>
    <lineage>
        <taxon>Eukaryota</taxon>
        <taxon>Metazoa</taxon>
        <taxon>Chordata</taxon>
        <taxon>Craniata</taxon>
        <taxon>Vertebrata</taxon>
        <taxon>Euteleostomi</taxon>
        <taxon>Actinopterygii</taxon>
        <taxon>Neopterygii</taxon>
        <taxon>Teleostei</taxon>
        <taxon>Ostariophysi</taxon>
        <taxon>Cypriniformes</taxon>
        <taxon>Nemacheilidae</taxon>
        <taxon>Triplophysa</taxon>
    </lineage>
</organism>
<keyword evidence="12 14" id="KW-0141">cGMP biosynthesis</keyword>
<dbReference type="Pfam" id="PF00211">
    <property type="entry name" value="Guanylate_cyc"/>
    <property type="match status" value="1"/>
</dbReference>
<dbReference type="Proteomes" id="UP001059041">
    <property type="component" value="Linkage Group LG14"/>
</dbReference>
<dbReference type="SMART" id="SM00044">
    <property type="entry name" value="CYCc"/>
    <property type="match status" value="1"/>
</dbReference>
<dbReference type="AlphaFoldDB" id="A0A9W7WIV7"/>
<evidence type="ECO:0000256" key="8">
    <source>
        <dbReference type="ARBA" id="ARBA00023136"/>
    </source>
</evidence>
<dbReference type="GO" id="GO:0001653">
    <property type="term" value="F:peptide receptor activity"/>
    <property type="evidence" value="ECO:0007669"/>
    <property type="project" value="TreeGrafter"/>
</dbReference>
<dbReference type="PROSITE" id="PS50011">
    <property type="entry name" value="PROTEIN_KINASE_DOM"/>
    <property type="match status" value="1"/>
</dbReference>
<dbReference type="GO" id="GO:0004383">
    <property type="term" value="F:guanylate cyclase activity"/>
    <property type="evidence" value="ECO:0007669"/>
    <property type="project" value="UniProtKB-EC"/>
</dbReference>
<evidence type="ECO:0000256" key="13">
    <source>
        <dbReference type="RuleBase" id="RU000405"/>
    </source>
</evidence>
<dbReference type="Gene3D" id="3.40.50.2300">
    <property type="match status" value="2"/>
</dbReference>
<dbReference type="FunFam" id="3.30.70.1230:FF:000013">
    <property type="entry name" value="Guanylate cyclase"/>
    <property type="match status" value="1"/>
</dbReference>
<keyword evidence="5" id="KW-0732">Signal</keyword>
<comment type="caution">
    <text evidence="19">The sequence shown here is derived from an EMBL/GenBank/DDBJ whole genome shotgun (WGS) entry which is preliminary data.</text>
</comment>
<dbReference type="InterPro" id="IPR029787">
    <property type="entry name" value="Nucleotide_cyclase"/>
</dbReference>
<evidence type="ECO:0000313" key="20">
    <source>
        <dbReference type="Proteomes" id="UP001059041"/>
    </source>
</evidence>
<protein>
    <recommendedName>
        <fullName evidence="3 14">Guanylate cyclase</fullName>
        <ecNumber evidence="3 14">4.6.1.2</ecNumber>
    </recommendedName>
</protein>
<dbReference type="CDD" id="cd06371">
    <property type="entry name" value="PBP1_sensory_GC_DEF-like"/>
    <property type="match status" value="1"/>
</dbReference>
<dbReference type="CDD" id="cd14043">
    <property type="entry name" value="PK_GC-2D"/>
    <property type="match status" value="1"/>
</dbReference>
<dbReference type="GO" id="GO:0005886">
    <property type="term" value="C:plasma membrane"/>
    <property type="evidence" value="ECO:0007669"/>
    <property type="project" value="TreeGrafter"/>
</dbReference>
<evidence type="ECO:0000256" key="11">
    <source>
        <dbReference type="ARBA" id="ARBA00023273"/>
    </source>
</evidence>
<dbReference type="Gene3D" id="1.10.510.10">
    <property type="entry name" value="Transferase(Phosphotransferase) domain 1"/>
    <property type="match status" value="1"/>
</dbReference>
<keyword evidence="8 16" id="KW-0472">Membrane</keyword>
<dbReference type="PANTHER" id="PTHR11920">
    <property type="entry name" value="GUANYLYL CYCLASE"/>
    <property type="match status" value="1"/>
</dbReference>
<dbReference type="GO" id="GO:0004016">
    <property type="term" value="F:adenylate cyclase activity"/>
    <property type="evidence" value="ECO:0007669"/>
    <property type="project" value="TreeGrafter"/>
</dbReference>
<dbReference type="GO" id="GO:0007168">
    <property type="term" value="P:receptor guanylyl cyclase signaling pathway"/>
    <property type="evidence" value="ECO:0007669"/>
    <property type="project" value="TreeGrafter"/>
</dbReference>
<evidence type="ECO:0000256" key="2">
    <source>
        <dbReference type="ARBA" id="ARBA00004451"/>
    </source>
</evidence>
<comment type="subcellular location">
    <subcellularLocation>
        <location evidence="2">Photoreceptor outer segment membrane</location>
        <topology evidence="2">Single-pass type I membrane protein</topology>
    </subcellularLocation>
</comment>
<keyword evidence="7 16" id="KW-1133">Transmembrane helix</keyword>
<accession>A0A9W7WIV7</accession>
<evidence type="ECO:0000256" key="16">
    <source>
        <dbReference type="SAM" id="Phobius"/>
    </source>
</evidence>
<dbReference type="Pfam" id="PF07701">
    <property type="entry name" value="HNOBA"/>
    <property type="match status" value="1"/>
</dbReference>
<dbReference type="Gene3D" id="3.30.70.1230">
    <property type="entry name" value="Nucleotide cyclase"/>
    <property type="match status" value="1"/>
</dbReference>
<dbReference type="InterPro" id="IPR018297">
    <property type="entry name" value="A/G_cyclase_CS"/>
</dbReference>
<dbReference type="InterPro" id="IPR000719">
    <property type="entry name" value="Prot_kinase_dom"/>
</dbReference>
<evidence type="ECO:0000256" key="3">
    <source>
        <dbReference type="ARBA" id="ARBA00012202"/>
    </source>
</evidence>
<evidence type="ECO:0000259" key="17">
    <source>
        <dbReference type="PROSITE" id="PS50011"/>
    </source>
</evidence>
<evidence type="ECO:0000256" key="6">
    <source>
        <dbReference type="ARBA" id="ARBA00022741"/>
    </source>
</evidence>
<dbReference type="CDD" id="cd07302">
    <property type="entry name" value="CHD"/>
    <property type="match status" value="1"/>
</dbReference>
<dbReference type="SUPFAM" id="SSF56112">
    <property type="entry name" value="Protein kinase-like (PK-like)"/>
    <property type="match status" value="1"/>
</dbReference>
<dbReference type="InterPro" id="IPR001054">
    <property type="entry name" value="A/G_cyclase"/>
</dbReference>
<keyword evidence="11" id="KW-0966">Cell projection</keyword>
<dbReference type="SUPFAM" id="SSF55073">
    <property type="entry name" value="Nucleotide cyclase"/>
    <property type="match status" value="1"/>
</dbReference>
<evidence type="ECO:0000256" key="1">
    <source>
        <dbReference type="ARBA" id="ARBA00001436"/>
    </source>
</evidence>
<keyword evidence="20" id="KW-1185">Reference proteome</keyword>
<feature type="coiled-coil region" evidence="15">
    <location>
        <begin position="822"/>
        <end position="849"/>
    </location>
</feature>
<dbReference type="PANTHER" id="PTHR11920:SF477">
    <property type="entry name" value="GUANYLATE CYCLASE D"/>
    <property type="match status" value="1"/>
</dbReference>
<dbReference type="PRINTS" id="PR00109">
    <property type="entry name" value="TYRKINASE"/>
</dbReference>
<dbReference type="OrthoDB" id="1890790at2759"/>
<dbReference type="FunFam" id="1.10.510.10:FF:000404">
    <property type="entry name" value="Guanylate cyclase"/>
    <property type="match status" value="1"/>
</dbReference>
<dbReference type="InterPro" id="IPR001828">
    <property type="entry name" value="ANF_lig-bd_rcpt"/>
</dbReference>
<keyword evidence="10 13" id="KW-0456">Lyase</keyword>
<evidence type="ECO:0000256" key="15">
    <source>
        <dbReference type="SAM" id="Coils"/>
    </source>
</evidence>
<dbReference type="PROSITE" id="PS50125">
    <property type="entry name" value="GUANYLATE_CYCLASE_2"/>
    <property type="match status" value="1"/>
</dbReference>
<gene>
    <name evidence="19" type="ORF">IRJ41_018284</name>
</gene>
<dbReference type="InterPro" id="IPR050401">
    <property type="entry name" value="Cyclic_nucleotide_synthase"/>
</dbReference>
<feature type="transmembrane region" description="Helical" evidence="16">
    <location>
        <begin position="471"/>
        <end position="495"/>
    </location>
</feature>
<evidence type="ECO:0000256" key="5">
    <source>
        <dbReference type="ARBA" id="ARBA00022729"/>
    </source>
</evidence>
<proteinExistence type="inferred from homology"/>
<dbReference type="SUPFAM" id="SSF53822">
    <property type="entry name" value="Periplasmic binding protein-like I"/>
    <property type="match status" value="1"/>
</dbReference>
<sequence>MQHIHLPFGGSLWELSSYHCCPILRSRHSLFTLPFYSIRLWILLGILTFPCCVQCQIFKVGVLGPWNCDPYFSKALPAVASRLAVSRINEDFSLDLGCTMDFVILQEACETSKALTSFIQYENVADAFVGPTNPGYCNAASLLAKNWDKAIFSWACINYELDRVQGYPTFVRTLPSPTWVLYSVLKYFRWASIGIVSSNEDIWIDTAAKVANALRNQGLSVAIVASTGNNDTMMENTLLSIQNAGQIKVIIMCMHSALIGGEQQASFLMKAYDMGLTNGRYVFLPYDTLLYSLPYSNTTYFPLQNNTKLRKAYDAVLTVTVESDLMSFNEAFNMAKWLGELTVSQEPLQVSPLFGTIYNSLYLIAKSMHNARRAGKWLSGTNLAFFTKNITFTGFNQNIRTDTQGNGQTSYVILDTDGWGAQLYRCFQVDLTSDRVLFAGTPINFPGGSPPPSDSSCWFDPNAICTGGVEIIYVVIAFVIVLILVLGSVGLTLIIRRRIQQIQMIKGPNRILLTLEDLTFINPQLSKRKITLEDLSDSKSYIDEKSTGGRSRSINSMATATHETSNVAVYEGDWVWLKKFKEGHFKEIKQSTTKIFTKMKDLRNENVNPFLGFFTDCEMFAIVTEHCSRGSLHDLLRNEDVKLDWMFKSSLVLDLIKGMKYLHHRDFPHGHLKSRNCVVDGRFVLKITDYGYNEVLENQKAPKENPPPEDLFWTAPELLRDPQNSRKGTYKGDVYGFSIILQEVVVRGGPYCMLGLSPEEIIRKVKKPPPMCRPTVAPDQAPLECIQLMKQCWGEQPDRRPSFDEIFDQFKLINKGKKTNIIDSMLRMLEQYSSNLEDLIRERTEELEVEKQRTEKLLSEMLPPSVAEALKIGVSVEPEYFDQVTIYFSDIVGFTTISSLSDPIEVVDLLNDLYTLFDAVLGSHDVYKVETIGDAYMVASGLPKRNGNKHAAEIANMSLNILSSVGSFKMRHMPEVPVRIRIGIHSGSCVAGVVGLTMPRYCLFGDTVNTASRMESTGLPYRIHANISTVNILRSLNDGYKIEVRGKTELKGKGVEETYWLVGKSNFTKPLPNPPEIKPGVNWQDMVTEEIKSIFRKAKRQVDKPKI</sequence>
<dbReference type="FunFam" id="3.40.50.2300:FF:000114">
    <property type="entry name" value="Guanylate cyclase"/>
    <property type="match status" value="1"/>
</dbReference>
<dbReference type="InterPro" id="IPR028082">
    <property type="entry name" value="Peripla_BP_I"/>
</dbReference>
<comment type="similarity">
    <text evidence="13">Belongs to the adenylyl cyclase class-4/guanylyl cyclase family.</text>
</comment>
<evidence type="ECO:0000256" key="14">
    <source>
        <dbReference type="RuleBase" id="RU003431"/>
    </source>
</evidence>
<comment type="catalytic activity">
    <reaction evidence="1 14">
        <text>GTP = 3',5'-cyclic GMP + diphosphate</text>
        <dbReference type="Rhea" id="RHEA:13665"/>
        <dbReference type="ChEBI" id="CHEBI:33019"/>
        <dbReference type="ChEBI" id="CHEBI:37565"/>
        <dbReference type="ChEBI" id="CHEBI:57746"/>
        <dbReference type="EC" id="4.6.1.2"/>
    </reaction>
</comment>
<dbReference type="Pfam" id="PF01094">
    <property type="entry name" value="ANF_receptor"/>
    <property type="match status" value="1"/>
</dbReference>
<dbReference type="InterPro" id="IPR011645">
    <property type="entry name" value="HNOB_dom_associated"/>
</dbReference>
<dbReference type="EMBL" id="JAFHDT010000014">
    <property type="protein sequence ID" value="KAI7801064.1"/>
    <property type="molecule type" value="Genomic_DNA"/>
</dbReference>
<reference evidence="19" key="1">
    <citation type="submission" date="2021-02" db="EMBL/GenBank/DDBJ databases">
        <title>Comparative genomics reveals that relaxation of natural selection precedes convergent phenotypic evolution of cavefish.</title>
        <authorList>
            <person name="Peng Z."/>
        </authorList>
    </citation>
    <scope>NUCLEOTIDE SEQUENCE</scope>
    <source>
        <tissue evidence="19">Muscle</tissue>
    </source>
</reference>
<dbReference type="GO" id="GO:0004672">
    <property type="term" value="F:protein kinase activity"/>
    <property type="evidence" value="ECO:0007669"/>
    <property type="project" value="InterPro"/>
</dbReference>